<evidence type="ECO:0000313" key="1">
    <source>
        <dbReference type="EMBL" id="KAJ2966008.1"/>
    </source>
</evidence>
<dbReference type="EMBL" id="JANJQO010002772">
    <property type="protein sequence ID" value="KAJ2966008.1"/>
    <property type="molecule type" value="Genomic_DNA"/>
</dbReference>
<evidence type="ECO:0000313" key="2">
    <source>
        <dbReference type="Proteomes" id="UP001143910"/>
    </source>
</evidence>
<proteinExistence type="predicted"/>
<accession>A0ACC1MHJ6</accession>
<sequence>MLRDTSRLVQYSIIIYLSSNILLVEADSLFRGYYFGRGPYPFLTDEKITDMTLVPRTIYNPMLPKHVKMVASSISEEIVYSKGFSLDDVLDWKPEDEIIASPLGREINGYLGVRETMDGGRVESVCFVRYPHTLNQKVNPCNYDKKTFLTKRTISAVQAEKYLTGIRRGLRHLHKANLIHNNLTPDNIMISSEDEAVIIDFESTELKDIKLLRIKRTPGWHASKANIAAEENDIAALRRVVGFGLLLAV</sequence>
<reference evidence="1" key="1">
    <citation type="submission" date="2022-08" db="EMBL/GenBank/DDBJ databases">
        <title>Genome Sequence of Lecanicillium fungicola.</title>
        <authorList>
            <person name="Buettner E."/>
        </authorList>
    </citation>
    <scope>NUCLEOTIDE SEQUENCE</scope>
    <source>
        <strain evidence="1">Babe33</strain>
    </source>
</reference>
<protein>
    <submittedName>
        <fullName evidence="1">Uncharacterized protein</fullName>
    </submittedName>
</protein>
<keyword evidence="2" id="KW-1185">Reference proteome</keyword>
<gene>
    <name evidence="1" type="ORF">NQ176_g10344</name>
</gene>
<organism evidence="1 2">
    <name type="scientific">Zarea fungicola</name>
    <dbReference type="NCBI Taxonomy" id="93591"/>
    <lineage>
        <taxon>Eukaryota</taxon>
        <taxon>Fungi</taxon>
        <taxon>Dikarya</taxon>
        <taxon>Ascomycota</taxon>
        <taxon>Pezizomycotina</taxon>
        <taxon>Sordariomycetes</taxon>
        <taxon>Hypocreomycetidae</taxon>
        <taxon>Hypocreales</taxon>
        <taxon>Cordycipitaceae</taxon>
        <taxon>Zarea</taxon>
    </lineage>
</organism>
<name>A0ACC1MHJ6_9HYPO</name>
<comment type="caution">
    <text evidence="1">The sequence shown here is derived from an EMBL/GenBank/DDBJ whole genome shotgun (WGS) entry which is preliminary data.</text>
</comment>
<dbReference type="Proteomes" id="UP001143910">
    <property type="component" value="Unassembled WGS sequence"/>
</dbReference>